<organism evidence="1 2">
    <name type="scientific">Artomyces pyxidatus</name>
    <dbReference type="NCBI Taxonomy" id="48021"/>
    <lineage>
        <taxon>Eukaryota</taxon>
        <taxon>Fungi</taxon>
        <taxon>Dikarya</taxon>
        <taxon>Basidiomycota</taxon>
        <taxon>Agaricomycotina</taxon>
        <taxon>Agaricomycetes</taxon>
        <taxon>Russulales</taxon>
        <taxon>Auriscalpiaceae</taxon>
        <taxon>Artomyces</taxon>
    </lineage>
</organism>
<name>A0ACB8T8R3_9AGAM</name>
<accession>A0ACB8T8R3</accession>
<proteinExistence type="predicted"/>
<reference evidence="1" key="1">
    <citation type="submission" date="2021-03" db="EMBL/GenBank/DDBJ databases">
        <authorList>
            <consortium name="DOE Joint Genome Institute"/>
            <person name="Ahrendt S."/>
            <person name="Looney B.P."/>
            <person name="Miyauchi S."/>
            <person name="Morin E."/>
            <person name="Drula E."/>
            <person name="Courty P.E."/>
            <person name="Chicoki N."/>
            <person name="Fauchery L."/>
            <person name="Kohler A."/>
            <person name="Kuo A."/>
            <person name="Labutti K."/>
            <person name="Pangilinan J."/>
            <person name="Lipzen A."/>
            <person name="Riley R."/>
            <person name="Andreopoulos W."/>
            <person name="He G."/>
            <person name="Johnson J."/>
            <person name="Barry K.W."/>
            <person name="Grigoriev I.V."/>
            <person name="Nagy L."/>
            <person name="Hibbett D."/>
            <person name="Henrissat B."/>
            <person name="Matheny P.B."/>
            <person name="Labbe J."/>
            <person name="Martin F."/>
        </authorList>
    </citation>
    <scope>NUCLEOTIDE SEQUENCE</scope>
    <source>
        <strain evidence="1">HHB10654</strain>
    </source>
</reference>
<comment type="caution">
    <text evidence="1">The sequence shown here is derived from an EMBL/GenBank/DDBJ whole genome shotgun (WGS) entry which is preliminary data.</text>
</comment>
<keyword evidence="2" id="KW-1185">Reference proteome</keyword>
<sequence length="737" mass="79440">MSLSNIQEAYIAQTAKPKVSPSSMFVCPHPPCPCGHANLPSVAALIEHVLSSPWAASYYCSLCRSVCRNEQVLRTHMQRVHPKSAPAPIRPTSTSSSRAQLAPSRSLQRPPPPPPPQQRPAPPHLQSAPVPLQPTPAQVPARPNPAPPRVQTPSPQFACPTCNRMYSSSPALLQHYRDAPVHPKCSRCNLGFADNAAIQSHVATVHRPITCEACNGLQVYREDVSNHYRISPNHPSCQVCNIGFENGNTFEEHIKSNHPEFRCQACNLSFGSNALLNAHYQESSSHPTCPECQVSFIDNVTLVQHVISVFNPLIRGYGKLILESSQMSQHSSFSTTSRASTRTGSPGFRSPGVVSVRLDLPSKAASSPGASYVRTAAHIADLAPASAVQDDESDGYSPNSTHSSIASLSSPSVISAPYQRASLFNDDAPEMGNMGKSPIRESLPVVPSPNQLAPAPNIFDSPDTNAAVLGRQVAAAWLEKLEESTQASTTPVADNENTLKTARSTSSSSTEDFVDISATRTSTPKPVVLSRHDSPSMRSACSLQHVENEVQRPSTPKRQSWSGSVTVTSPAHVVYPSAEQPQRFRIVHSRGASRAASLSIASDNRGPSLGELLRASSRRQSVSVLSPHSLIDAKPASVTAAPRALSPRPDLWQTAQSTPRGPPREIGTETTTGDNAKLVSYIYCRHCRRDPCRQPTATMCGHIFCHSCISTEVAKTSRCPVCEAPTLLYSLFRLQVA</sequence>
<evidence type="ECO:0000313" key="1">
    <source>
        <dbReference type="EMBL" id="KAI0064882.1"/>
    </source>
</evidence>
<dbReference type="EMBL" id="MU277197">
    <property type="protein sequence ID" value="KAI0064882.1"/>
    <property type="molecule type" value="Genomic_DNA"/>
</dbReference>
<evidence type="ECO:0000313" key="2">
    <source>
        <dbReference type="Proteomes" id="UP000814140"/>
    </source>
</evidence>
<gene>
    <name evidence="1" type="ORF">BV25DRAFT_199260</name>
</gene>
<dbReference type="Proteomes" id="UP000814140">
    <property type="component" value="Unassembled WGS sequence"/>
</dbReference>
<protein>
    <submittedName>
        <fullName evidence="1">Uncharacterized protein</fullName>
    </submittedName>
</protein>
<reference evidence="1" key="2">
    <citation type="journal article" date="2022" name="New Phytol.">
        <title>Evolutionary transition to the ectomycorrhizal habit in the genomes of a hyperdiverse lineage of mushroom-forming fungi.</title>
        <authorList>
            <person name="Looney B."/>
            <person name="Miyauchi S."/>
            <person name="Morin E."/>
            <person name="Drula E."/>
            <person name="Courty P.E."/>
            <person name="Kohler A."/>
            <person name="Kuo A."/>
            <person name="LaButti K."/>
            <person name="Pangilinan J."/>
            <person name="Lipzen A."/>
            <person name="Riley R."/>
            <person name="Andreopoulos W."/>
            <person name="He G."/>
            <person name="Johnson J."/>
            <person name="Nolan M."/>
            <person name="Tritt A."/>
            <person name="Barry K.W."/>
            <person name="Grigoriev I.V."/>
            <person name="Nagy L.G."/>
            <person name="Hibbett D."/>
            <person name="Henrissat B."/>
            <person name="Matheny P.B."/>
            <person name="Labbe J."/>
            <person name="Martin F.M."/>
        </authorList>
    </citation>
    <scope>NUCLEOTIDE SEQUENCE</scope>
    <source>
        <strain evidence="1">HHB10654</strain>
    </source>
</reference>